<feature type="transmembrane region" description="Helical" evidence="6">
    <location>
        <begin position="206"/>
        <end position="230"/>
    </location>
</feature>
<comment type="subcellular location">
    <subcellularLocation>
        <location evidence="1">Membrane</location>
        <topology evidence="1">Multi-pass membrane protein</topology>
    </subcellularLocation>
</comment>
<keyword evidence="5 6" id="KW-0472">Membrane</keyword>
<name>A0A0K0EVW1_STRVS</name>
<dbReference type="WBParaSite" id="SVE_0066000.1">
    <property type="protein sequence ID" value="SVE_0066000.1"/>
    <property type="gene ID" value="SVE_0066000"/>
</dbReference>
<reference evidence="7" key="1">
    <citation type="submission" date="2014-07" db="EMBL/GenBank/DDBJ databases">
        <authorList>
            <person name="Martin A.A"/>
            <person name="De Silva N."/>
        </authorList>
    </citation>
    <scope>NUCLEOTIDE SEQUENCE</scope>
</reference>
<evidence type="ECO:0000313" key="7">
    <source>
        <dbReference type="Proteomes" id="UP000035680"/>
    </source>
</evidence>
<protein>
    <submittedName>
        <fullName evidence="8">Monocyte to macrophage differentiation factor 2</fullName>
    </submittedName>
</protein>
<evidence type="ECO:0000256" key="4">
    <source>
        <dbReference type="ARBA" id="ARBA00022989"/>
    </source>
</evidence>
<evidence type="ECO:0000256" key="5">
    <source>
        <dbReference type="ARBA" id="ARBA00023136"/>
    </source>
</evidence>
<accession>A0A0K0EVW1</accession>
<feature type="transmembrane region" description="Helical" evidence="6">
    <location>
        <begin position="100"/>
        <end position="120"/>
    </location>
</feature>
<proteinExistence type="inferred from homology"/>
<feature type="transmembrane region" description="Helical" evidence="6">
    <location>
        <begin position="159"/>
        <end position="176"/>
    </location>
</feature>
<dbReference type="STRING" id="75913.A0A0K0EVW1"/>
<comment type="similarity">
    <text evidence="2">Belongs to the ADIPOR family.</text>
</comment>
<dbReference type="PANTHER" id="PTHR20855:SF3">
    <property type="entry name" value="LD03007P"/>
    <property type="match status" value="1"/>
</dbReference>
<evidence type="ECO:0000256" key="6">
    <source>
        <dbReference type="SAM" id="Phobius"/>
    </source>
</evidence>
<dbReference type="GO" id="GO:0016020">
    <property type="term" value="C:membrane"/>
    <property type="evidence" value="ECO:0007669"/>
    <property type="project" value="UniProtKB-SubCell"/>
</dbReference>
<evidence type="ECO:0000256" key="2">
    <source>
        <dbReference type="ARBA" id="ARBA00007018"/>
    </source>
</evidence>
<evidence type="ECO:0000256" key="1">
    <source>
        <dbReference type="ARBA" id="ARBA00004141"/>
    </source>
</evidence>
<feature type="transmembrane region" description="Helical" evidence="6">
    <location>
        <begin position="60"/>
        <end position="80"/>
    </location>
</feature>
<evidence type="ECO:0000256" key="3">
    <source>
        <dbReference type="ARBA" id="ARBA00022692"/>
    </source>
</evidence>
<evidence type="ECO:0000313" key="8">
    <source>
        <dbReference type="WBParaSite" id="SVE_0066000.1"/>
    </source>
</evidence>
<keyword evidence="4 6" id="KW-1133">Transmembrane helix</keyword>
<dbReference type="AlphaFoldDB" id="A0A0K0EVW1"/>
<reference evidence="8" key="2">
    <citation type="submission" date="2015-08" db="UniProtKB">
        <authorList>
            <consortium name="WormBaseParasite"/>
        </authorList>
    </citation>
    <scope>IDENTIFICATION</scope>
</reference>
<feature type="transmembrane region" description="Helical" evidence="6">
    <location>
        <begin position="183"/>
        <end position="200"/>
    </location>
</feature>
<dbReference type="InterPro" id="IPR004254">
    <property type="entry name" value="AdipoR/HlyIII-related"/>
</dbReference>
<feature type="transmembrane region" description="Helical" evidence="6">
    <location>
        <begin position="30"/>
        <end position="48"/>
    </location>
</feature>
<dbReference type="Pfam" id="PF03006">
    <property type="entry name" value="HlyIII"/>
    <property type="match status" value="1"/>
</dbReference>
<dbReference type="Proteomes" id="UP000035680">
    <property type="component" value="Unassembled WGS sequence"/>
</dbReference>
<keyword evidence="7" id="KW-1185">Reference proteome</keyword>
<keyword evidence="3 6" id="KW-0812">Transmembrane</keyword>
<dbReference type="PANTHER" id="PTHR20855">
    <property type="entry name" value="ADIPOR/PROGESTIN RECEPTOR-RELATED"/>
    <property type="match status" value="1"/>
</dbReference>
<organism evidence="7 8">
    <name type="scientific">Strongyloides venezuelensis</name>
    <name type="common">Threadworm</name>
    <dbReference type="NCBI Taxonomy" id="75913"/>
    <lineage>
        <taxon>Eukaryota</taxon>
        <taxon>Metazoa</taxon>
        <taxon>Ecdysozoa</taxon>
        <taxon>Nematoda</taxon>
        <taxon>Chromadorea</taxon>
        <taxon>Rhabditida</taxon>
        <taxon>Tylenchina</taxon>
        <taxon>Panagrolaimomorpha</taxon>
        <taxon>Strongyloidoidea</taxon>
        <taxon>Strongyloididae</taxon>
        <taxon>Strongyloides</taxon>
    </lineage>
</organism>
<sequence length="235" mass="27346">MCSGCGVQSIYMNPRAKPGTSYNPTVYEHYANLISHLFPIPLFWYGMFQMIENSHTNTQYLVCYIYTIFTLLLFAMSSSYHFSELLFRPLKPTLRYYLHITDRVAIYFFIASSYTPWLVLRHCDSFLGLHMKWMIWVFAVFGCSYQITFHERYKTFETILYIFIAASPSFVLTSMVDQTGLEYMVCGGLVYLSGVVFFKMDGKIPFAHAIWHLHVVLAAGIHSLTVYKYLIIPPK</sequence>
<feature type="transmembrane region" description="Helical" evidence="6">
    <location>
        <begin position="127"/>
        <end position="147"/>
    </location>
</feature>